<evidence type="ECO:0000313" key="1">
    <source>
        <dbReference type="EMBL" id="KFI25435.1"/>
    </source>
</evidence>
<accession>A0A086XTT5</accession>
<organism evidence="1 2">
    <name type="scientific">Paenirhodobacter enshiensis</name>
    <dbReference type="NCBI Taxonomy" id="1105367"/>
    <lineage>
        <taxon>Bacteria</taxon>
        <taxon>Pseudomonadati</taxon>
        <taxon>Pseudomonadota</taxon>
        <taxon>Alphaproteobacteria</taxon>
        <taxon>Rhodobacterales</taxon>
        <taxon>Rhodobacter group</taxon>
        <taxon>Paenirhodobacter</taxon>
    </lineage>
</organism>
<comment type="caution">
    <text evidence="1">The sequence shown here is derived from an EMBL/GenBank/DDBJ whole genome shotgun (WGS) entry which is preliminary data.</text>
</comment>
<dbReference type="eggNOG" id="ENOG502ZAN7">
    <property type="taxonomic scope" value="Bacteria"/>
</dbReference>
<protein>
    <submittedName>
        <fullName evidence="1">Uncharacterized protein</fullName>
    </submittedName>
</protein>
<name>A0A086XTT5_9RHOB</name>
<dbReference type="RefSeq" id="WP_036638379.1">
    <property type="nucleotide sequence ID" value="NZ_JFZB01000023.1"/>
</dbReference>
<sequence length="494" mass="56774">MTDKPLQFVIPTYRLRDVGETVEAYDENFRRSGQTAPIYVFDDSSKASHGKYFELLERTKTHNELFYIGPDEKEEFISYICKRLRDRKLDMLVRNLFRPSYGGNRNFTLMYSLGEHMVSADDDMRPYALIEDSPESLGEHEISRGKLISRGANGHTRKSFDILQSFRDILGKTVSEAPPNYERGEFLSDTAMDLENNTSLGLARENSLFLQEGKVSRNAIVKMAQTFRTGTNDIDAADYIDLFIEDNDRQDAEALNDHYVLVNFRPCVTTLNWRMDCGVAGYDNTTGLPPFFPTRLRFEDYIYRLWIQQPGFAAAHVDSAQTHIKNNYMRAPLAAELLNESICSLLKQKIRTTIRKIDETGIGFDYDGSVSIEDSQTMLDAVRRLHAKVQNAEDAAQSDERRRALAHFAATLERTFYDFEPDFFQQNVSRIVDDEVRLIRSSLEIWPTLLEIVYFRKSCHALPMHRVKQGVATLRRPVESTKPAFRTEKVVAAQ</sequence>
<dbReference type="Proteomes" id="UP000028824">
    <property type="component" value="Unassembled WGS sequence"/>
</dbReference>
<keyword evidence="2" id="KW-1185">Reference proteome</keyword>
<dbReference type="AlphaFoldDB" id="A0A086XTT5"/>
<proteinExistence type="predicted"/>
<reference evidence="1 2" key="1">
    <citation type="submission" date="2014-03" db="EMBL/GenBank/DDBJ databases">
        <title>Genome of Paenirhodobacter enshiensis DW2-9.</title>
        <authorList>
            <person name="Wang D."/>
            <person name="Wang G."/>
        </authorList>
    </citation>
    <scope>NUCLEOTIDE SEQUENCE [LARGE SCALE GENOMIC DNA]</scope>
    <source>
        <strain evidence="1 2">DW2-9</strain>
    </source>
</reference>
<gene>
    <name evidence="1" type="ORF">CG50_05410</name>
</gene>
<dbReference type="EMBL" id="JFZB01000023">
    <property type="protein sequence ID" value="KFI25435.1"/>
    <property type="molecule type" value="Genomic_DNA"/>
</dbReference>
<evidence type="ECO:0000313" key="2">
    <source>
        <dbReference type="Proteomes" id="UP000028824"/>
    </source>
</evidence>